<gene>
    <name evidence="1" type="ORF">PGIGA_G00036710</name>
</gene>
<comment type="caution">
    <text evidence="1">The sequence shown here is derived from an EMBL/GenBank/DDBJ whole genome shotgun (WGS) entry which is preliminary data.</text>
</comment>
<dbReference type="EMBL" id="CM040465">
    <property type="protein sequence ID" value="MCI4384264.1"/>
    <property type="molecule type" value="Genomic_DNA"/>
</dbReference>
<keyword evidence="2" id="KW-1185">Reference proteome</keyword>
<evidence type="ECO:0000313" key="1">
    <source>
        <dbReference type="EMBL" id="MCI4384264.1"/>
    </source>
</evidence>
<accession>A0ACC5WYT3</accession>
<protein>
    <submittedName>
        <fullName evidence="1">Uncharacterized protein</fullName>
    </submittedName>
</protein>
<proteinExistence type="predicted"/>
<reference evidence="1 2" key="1">
    <citation type="journal article" date="2022" name="bioRxiv">
        <title>An ancient truncated duplication of the anti-Mullerian hormone receptor type 2 gene is a potential conserved master sex determinant in the Pangasiidae catfish family.</title>
        <authorList>
            <person name="Wen M."/>
            <person name="Pan Q."/>
            <person name="Jouanno E."/>
            <person name="Montfort J."/>
            <person name="Zahm M."/>
            <person name="Cabau C."/>
            <person name="Klopp C."/>
            <person name="Iampietro C."/>
            <person name="Roques C."/>
            <person name="Bouchez O."/>
            <person name="Castinel A."/>
            <person name="Donnadieu C."/>
            <person name="Parrinello H."/>
            <person name="Poncet C."/>
            <person name="Belmonte E."/>
            <person name="Gautier V."/>
            <person name="Avarre J.-C."/>
            <person name="Dugue R."/>
            <person name="Gustiano R."/>
            <person name="Ha T.T.T."/>
            <person name="Campet M."/>
            <person name="Sriphairoj K."/>
            <person name="Ribolli J."/>
            <person name="de Almeida F.L."/>
            <person name="Desvignes T."/>
            <person name="Postlethwait J.H."/>
            <person name="Bucao C.F."/>
            <person name="Robinson-Rechavi M."/>
            <person name="Bobe J."/>
            <person name="Herpin A."/>
            <person name="Guiguen Y."/>
        </authorList>
    </citation>
    <scope>NUCLEOTIDE SEQUENCE [LARGE SCALE GENOMIC DNA]</scope>
    <source>
        <strain evidence="1">YG-Dec2019</strain>
    </source>
</reference>
<evidence type="ECO:0000313" key="2">
    <source>
        <dbReference type="Proteomes" id="UP000829447"/>
    </source>
</evidence>
<organism evidence="1 2">
    <name type="scientific">Pangasianodon gigas</name>
    <name type="common">Mekong giant catfish</name>
    <name type="synonym">Pangasius gigas</name>
    <dbReference type="NCBI Taxonomy" id="30993"/>
    <lineage>
        <taxon>Eukaryota</taxon>
        <taxon>Metazoa</taxon>
        <taxon>Chordata</taxon>
        <taxon>Craniata</taxon>
        <taxon>Vertebrata</taxon>
        <taxon>Euteleostomi</taxon>
        <taxon>Actinopterygii</taxon>
        <taxon>Neopterygii</taxon>
        <taxon>Teleostei</taxon>
        <taxon>Ostariophysi</taxon>
        <taxon>Siluriformes</taxon>
        <taxon>Pangasiidae</taxon>
        <taxon>Pangasianodon</taxon>
    </lineage>
</organism>
<name>A0ACC5WYT3_PANGG</name>
<dbReference type="Proteomes" id="UP000829447">
    <property type="component" value="Linkage Group LG12"/>
</dbReference>
<sequence>MADWSDYRNDDDDEVEQEEGEEPAGEYRSSGRDSLVFLVDASKEMFVKGEDGEPSNFDMTMQCVRSVYTSKIISSDRDLVALVFYGTEKSKNPRNSFKHVYVYHDLDSPGARRVQEIDNLRGDKGSELAAETMGSGETSLGDALWCCSNLYSDVKLRLSHKRLMIFTCRDNPHRGDRTRDKQACTKADDLKETGVVIDLMHLTKPGGFDVSLFFCDIVSPPEDESELGLQREPCRKLEELQKRVRAREMPKRAQSRMTFSLGDDMNVAVGVYLLARTARKPPAVKLYRDTNEPVLTKTRLFHTQNGSLLLPSHTKRAQFYGNKQIVMEKDEMDEIKKFDNPALLQRCSERNVFALCKFTSRRNTPPRFVALVPQREVLDSSQVQAAPPGFHAIFLPYADDIRTLDVHECPTASDEQVNKMKEIVHKLRFKYRSDAFENPVLQQHYRNLEALALDMMAPEAIEDFTMPKVEMIDERLGPLVQEFKDLVYPADYNPEGKPTAKRKPAEAGGGVDKKPKVEMSEDELRAHVAKGTLGKLTVPVLKDACKQFGVRTTGTKKQELIDALTAQLSK</sequence>